<dbReference type="EMBL" id="JAEHOI010000002">
    <property type="protein sequence ID" value="MBK0421220.1"/>
    <property type="molecule type" value="Genomic_DNA"/>
</dbReference>
<proteinExistence type="predicted"/>
<gene>
    <name evidence="3" type="ORF">JD292_03870</name>
</gene>
<dbReference type="RefSeq" id="WP_200131396.1">
    <property type="nucleotide sequence ID" value="NZ_JAEHOI010000002.1"/>
</dbReference>
<evidence type="ECO:0000313" key="3">
    <source>
        <dbReference type="EMBL" id="MBK0421220.1"/>
    </source>
</evidence>
<dbReference type="AlphaFoldDB" id="A0A934UWQ6"/>
<dbReference type="Proteomes" id="UP000618733">
    <property type="component" value="Unassembled WGS sequence"/>
</dbReference>
<feature type="domain" description="PH" evidence="2">
    <location>
        <begin position="49"/>
        <end position="164"/>
    </location>
</feature>
<keyword evidence="1" id="KW-0472">Membrane</keyword>
<keyword evidence="4" id="KW-1185">Reference proteome</keyword>
<reference evidence="3" key="1">
    <citation type="submission" date="2020-12" db="EMBL/GenBank/DDBJ databases">
        <title>Leucobacter sp. CAS2, isolated from Chromium sludge.</title>
        <authorList>
            <person name="Xu Z."/>
        </authorList>
    </citation>
    <scope>NUCLEOTIDE SEQUENCE</scope>
    <source>
        <strain evidence="3">CSA2</strain>
    </source>
</reference>
<name>A0A934UWQ6_9MICO</name>
<feature type="transmembrane region" description="Helical" evidence="1">
    <location>
        <begin position="6"/>
        <end position="25"/>
    </location>
</feature>
<sequence>MNRAEFALLMAGIAAAILVFMWLAWRARARRDAPEGVIAGSLDVAPLTGEVIAEFPRASYVSTTPAGAPLERVSMPGLRYKGFADVVLRRDGVLIAVTGEKPVLIPADHVIGSTTAGSRIGKTVERDGLSLLRWRSENRAGQQRELESSFRLADAREQHRFADAISVVAGATQTENPSTPQEDA</sequence>
<dbReference type="InterPro" id="IPR057446">
    <property type="entry name" value="PH_bac"/>
</dbReference>
<evidence type="ECO:0000256" key="1">
    <source>
        <dbReference type="SAM" id="Phobius"/>
    </source>
</evidence>
<protein>
    <recommendedName>
        <fullName evidence="2">PH domain-containing protein</fullName>
    </recommendedName>
</protein>
<organism evidence="3 4">
    <name type="scientific">Leucobacter edaphi</name>
    <dbReference type="NCBI Taxonomy" id="2796472"/>
    <lineage>
        <taxon>Bacteria</taxon>
        <taxon>Bacillati</taxon>
        <taxon>Actinomycetota</taxon>
        <taxon>Actinomycetes</taxon>
        <taxon>Micrococcales</taxon>
        <taxon>Microbacteriaceae</taxon>
        <taxon>Leucobacter</taxon>
    </lineage>
</organism>
<evidence type="ECO:0000259" key="2">
    <source>
        <dbReference type="Pfam" id="PF25362"/>
    </source>
</evidence>
<keyword evidence="1" id="KW-0812">Transmembrane</keyword>
<accession>A0A934UWQ6</accession>
<keyword evidence="1" id="KW-1133">Transmembrane helix</keyword>
<comment type="caution">
    <text evidence="3">The sequence shown here is derived from an EMBL/GenBank/DDBJ whole genome shotgun (WGS) entry which is preliminary data.</text>
</comment>
<evidence type="ECO:0000313" key="4">
    <source>
        <dbReference type="Proteomes" id="UP000618733"/>
    </source>
</evidence>
<dbReference type="Pfam" id="PF25362">
    <property type="entry name" value="bPH_11"/>
    <property type="match status" value="1"/>
</dbReference>